<comment type="caution">
    <text evidence="3">The sequence shown here is derived from an EMBL/GenBank/DDBJ whole genome shotgun (WGS) entry which is preliminary data.</text>
</comment>
<dbReference type="Pfam" id="PF06750">
    <property type="entry name" value="A24_N_bact"/>
    <property type="match status" value="1"/>
</dbReference>
<sequence>MDILLFFFLGASFASFIGLVIDRFPNESILFPASHCETCGKKLEVRDLIPVFSQIINRSRCRFCHTKLPIWYDIFEFICGILTAVCYQGMLPLSTLFIIFLSLTLSIYDLKYQSFPLLIWLLPSCCLLPVTPITTLTIILLLFGIIAELIDVKIGSGDCFYLATLSLFLDLQNILWIVEIGSFTGIIFCLLHKNKRIPFVPFLFFGYLLVSFLSLLNFFVKYS</sequence>
<keyword evidence="1" id="KW-1133">Transmembrane helix</keyword>
<dbReference type="PANTHER" id="PTHR30487:SF0">
    <property type="entry name" value="PREPILIN LEADER PEPTIDASE_N-METHYLTRANSFERASE-RELATED"/>
    <property type="match status" value="1"/>
</dbReference>
<feature type="transmembrane region" description="Helical" evidence="1">
    <location>
        <begin position="74"/>
        <end position="105"/>
    </location>
</feature>
<feature type="transmembrane region" description="Helical" evidence="1">
    <location>
        <begin position="199"/>
        <end position="220"/>
    </location>
</feature>
<keyword evidence="1" id="KW-0812">Transmembrane</keyword>
<gene>
    <name evidence="3" type="ORF">HMPREF0819_0037</name>
</gene>
<dbReference type="PANTHER" id="PTHR30487">
    <property type="entry name" value="TYPE 4 PREPILIN-LIKE PROTEINS LEADER PEPTIDE-PROCESSING ENZYME"/>
    <property type="match status" value="1"/>
</dbReference>
<evidence type="ECO:0000259" key="2">
    <source>
        <dbReference type="Pfam" id="PF06750"/>
    </source>
</evidence>
<proteinExistence type="predicted"/>
<dbReference type="EMBL" id="AEVB01000002">
    <property type="protein sequence ID" value="EFW89757.1"/>
    <property type="molecule type" value="Genomic_DNA"/>
</dbReference>
<evidence type="ECO:0000256" key="1">
    <source>
        <dbReference type="SAM" id="Phobius"/>
    </source>
</evidence>
<protein>
    <submittedName>
        <fullName evidence="3">Bacterial peptidase A24, N-terminal domain protein</fullName>
    </submittedName>
</protein>
<reference evidence="3 4" key="1">
    <citation type="submission" date="2010-12" db="EMBL/GenBank/DDBJ databases">
        <authorList>
            <person name="Muzny D."/>
            <person name="Qin X."/>
            <person name="Deng J."/>
            <person name="Jiang H."/>
            <person name="Liu Y."/>
            <person name="Qu J."/>
            <person name="Song X.-Z."/>
            <person name="Zhang L."/>
            <person name="Thornton R."/>
            <person name="Coyle M."/>
            <person name="Francisco L."/>
            <person name="Jackson L."/>
            <person name="Javaid M."/>
            <person name="Korchina V."/>
            <person name="Kovar C."/>
            <person name="Mata R."/>
            <person name="Mathew T."/>
            <person name="Ngo R."/>
            <person name="Nguyen L."/>
            <person name="Nguyen N."/>
            <person name="Okwuonu G."/>
            <person name="Ongeri F."/>
            <person name="Pham C."/>
            <person name="Simmons D."/>
            <person name="Wilczek-Boney K."/>
            <person name="Hale W."/>
            <person name="Jakkamsetti A."/>
            <person name="Pham P."/>
            <person name="Ruth R."/>
            <person name="San Lucas F."/>
            <person name="Warren J."/>
            <person name="Zhang J."/>
            <person name="Zhao Z."/>
            <person name="Zhou C."/>
            <person name="Zhu D."/>
            <person name="Lee S."/>
            <person name="Bess C."/>
            <person name="Blankenburg K."/>
            <person name="Forbes L."/>
            <person name="Fu Q."/>
            <person name="Gubbala S."/>
            <person name="Hirani K."/>
            <person name="Jayaseelan J.C."/>
            <person name="Lara F."/>
            <person name="Munidasa M."/>
            <person name="Palculict T."/>
            <person name="Patil S."/>
            <person name="Pu L.-L."/>
            <person name="Saada N."/>
            <person name="Tang L."/>
            <person name="Weissenberger G."/>
            <person name="Zhu Y."/>
            <person name="Hemphill L."/>
            <person name="Shang Y."/>
            <person name="Youmans B."/>
            <person name="Ayvaz T."/>
            <person name="Ross M."/>
            <person name="Santibanez J."/>
            <person name="Aqrawi P."/>
            <person name="Gross S."/>
            <person name="Joshi V."/>
            <person name="Fowler G."/>
            <person name="Nazareth L."/>
            <person name="Reid J."/>
            <person name="Worley K."/>
            <person name="Petrosino J."/>
            <person name="Highlander S."/>
            <person name="Gibbs R."/>
        </authorList>
    </citation>
    <scope>NUCLEOTIDE SEQUENCE [LARGE SCALE GENOMIC DNA]</scope>
    <source>
        <strain evidence="3 4">ATCC 9812</strain>
    </source>
</reference>
<dbReference type="Proteomes" id="UP000005699">
    <property type="component" value="Unassembled WGS sequence"/>
</dbReference>
<dbReference type="HOGENOM" id="CLU_057101_1_1_9"/>
<evidence type="ECO:0000313" key="3">
    <source>
        <dbReference type="EMBL" id="EFW89757.1"/>
    </source>
</evidence>
<dbReference type="AlphaFoldDB" id="E8JM14"/>
<dbReference type="RefSeq" id="WP_004230703.1">
    <property type="nucleotide sequence ID" value="NZ_GL698429.1"/>
</dbReference>
<dbReference type="eggNOG" id="COG1989">
    <property type="taxonomic scope" value="Bacteria"/>
</dbReference>
<dbReference type="GO" id="GO:0005886">
    <property type="term" value="C:plasma membrane"/>
    <property type="evidence" value="ECO:0007669"/>
    <property type="project" value="TreeGrafter"/>
</dbReference>
<feature type="transmembrane region" description="Helical" evidence="1">
    <location>
        <begin position="174"/>
        <end position="192"/>
    </location>
</feature>
<evidence type="ECO:0000313" key="4">
    <source>
        <dbReference type="Proteomes" id="UP000005699"/>
    </source>
</evidence>
<dbReference type="InterPro" id="IPR010627">
    <property type="entry name" value="Prepilin_pept_A24_N"/>
</dbReference>
<name>E8JM14_STREI</name>
<dbReference type="GO" id="GO:0004190">
    <property type="term" value="F:aspartic-type endopeptidase activity"/>
    <property type="evidence" value="ECO:0007669"/>
    <property type="project" value="TreeGrafter"/>
</dbReference>
<keyword evidence="1" id="KW-0472">Membrane</keyword>
<dbReference type="InterPro" id="IPR050882">
    <property type="entry name" value="Prepilin_peptidase/N-MTase"/>
</dbReference>
<accession>E8JM14</accession>
<feature type="transmembrane region" description="Helical" evidence="1">
    <location>
        <begin position="117"/>
        <end position="146"/>
    </location>
</feature>
<feature type="domain" description="Prepilin peptidase A24 N-terminal" evidence="2">
    <location>
        <begin position="9"/>
        <end position="87"/>
    </location>
</feature>
<organism evidence="3 4">
    <name type="scientific">Streptococcus equinus ATCC 9812</name>
    <dbReference type="NCBI Taxonomy" id="525379"/>
    <lineage>
        <taxon>Bacteria</taxon>
        <taxon>Bacillati</taxon>
        <taxon>Bacillota</taxon>
        <taxon>Bacilli</taxon>
        <taxon>Lactobacillales</taxon>
        <taxon>Streptococcaceae</taxon>
        <taxon>Streptococcus</taxon>
    </lineage>
</organism>
<dbReference type="GO" id="GO:0006465">
    <property type="term" value="P:signal peptide processing"/>
    <property type="evidence" value="ECO:0007669"/>
    <property type="project" value="TreeGrafter"/>
</dbReference>